<evidence type="ECO:0000256" key="1">
    <source>
        <dbReference type="ARBA" id="ARBA00004123"/>
    </source>
</evidence>
<dbReference type="InterPro" id="IPR051711">
    <property type="entry name" value="Stress_Response_Reg"/>
</dbReference>
<feature type="domain" description="Xylanolytic transcriptional activator regulatory" evidence="7">
    <location>
        <begin position="265"/>
        <end position="337"/>
    </location>
</feature>
<dbReference type="GO" id="GO:0045944">
    <property type="term" value="P:positive regulation of transcription by RNA polymerase II"/>
    <property type="evidence" value="ECO:0007669"/>
    <property type="project" value="TreeGrafter"/>
</dbReference>
<keyword evidence="9" id="KW-1185">Reference proteome</keyword>
<dbReference type="GO" id="GO:0006351">
    <property type="term" value="P:DNA-templated transcription"/>
    <property type="evidence" value="ECO:0007669"/>
    <property type="project" value="InterPro"/>
</dbReference>
<evidence type="ECO:0000256" key="4">
    <source>
        <dbReference type="ARBA" id="ARBA00023163"/>
    </source>
</evidence>
<evidence type="ECO:0000256" key="2">
    <source>
        <dbReference type="ARBA" id="ARBA00023015"/>
    </source>
</evidence>
<proteinExistence type="predicted"/>
<dbReference type="GeneID" id="89969660"/>
<dbReference type="CDD" id="cd12148">
    <property type="entry name" value="fungal_TF_MHR"/>
    <property type="match status" value="1"/>
</dbReference>
<keyword evidence="4" id="KW-0804">Transcription</keyword>
<comment type="caution">
    <text evidence="8">The sequence shown here is derived from an EMBL/GenBank/DDBJ whole genome shotgun (WGS) entry which is preliminary data.</text>
</comment>
<dbReference type="EMBL" id="JAVRRD010000010">
    <property type="protein sequence ID" value="KAK5054549.1"/>
    <property type="molecule type" value="Genomic_DNA"/>
</dbReference>
<protein>
    <recommendedName>
        <fullName evidence="7">Xylanolytic transcriptional activator regulatory domain-containing protein</fullName>
    </recommendedName>
</protein>
<evidence type="ECO:0000313" key="9">
    <source>
        <dbReference type="Proteomes" id="UP001358417"/>
    </source>
</evidence>
<dbReference type="PANTHER" id="PTHR47540">
    <property type="entry name" value="THIAMINE REPRESSIBLE GENES REGULATORY PROTEIN THI5"/>
    <property type="match status" value="1"/>
</dbReference>
<name>A0AAV9NCS3_9EURO</name>
<dbReference type="GO" id="GO:0043565">
    <property type="term" value="F:sequence-specific DNA binding"/>
    <property type="evidence" value="ECO:0007669"/>
    <property type="project" value="TreeGrafter"/>
</dbReference>
<evidence type="ECO:0000256" key="3">
    <source>
        <dbReference type="ARBA" id="ARBA00023125"/>
    </source>
</evidence>
<dbReference type="InterPro" id="IPR007219">
    <property type="entry name" value="XnlR_reg_dom"/>
</dbReference>
<dbReference type="GO" id="GO:0008270">
    <property type="term" value="F:zinc ion binding"/>
    <property type="evidence" value="ECO:0007669"/>
    <property type="project" value="InterPro"/>
</dbReference>
<organism evidence="8 9">
    <name type="scientific">Exophiala bonariae</name>
    <dbReference type="NCBI Taxonomy" id="1690606"/>
    <lineage>
        <taxon>Eukaryota</taxon>
        <taxon>Fungi</taxon>
        <taxon>Dikarya</taxon>
        <taxon>Ascomycota</taxon>
        <taxon>Pezizomycotina</taxon>
        <taxon>Eurotiomycetes</taxon>
        <taxon>Chaetothyriomycetidae</taxon>
        <taxon>Chaetothyriales</taxon>
        <taxon>Herpotrichiellaceae</taxon>
        <taxon>Exophiala</taxon>
    </lineage>
</organism>
<dbReference type="Proteomes" id="UP001358417">
    <property type="component" value="Unassembled WGS sequence"/>
</dbReference>
<evidence type="ECO:0000313" key="8">
    <source>
        <dbReference type="EMBL" id="KAK5054549.1"/>
    </source>
</evidence>
<evidence type="ECO:0000259" key="7">
    <source>
        <dbReference type="SMART" id="SM00906"/>
    </source>
</evidence>
<keyword evidence="2" id="KW-0805">Transcription regulation</keyword>
<keyword evidence="5" id="KW-0539">Nucleus</keyword>
<dbReference type="SMART" id="SM00906">
    <property type="entry name" value="Fungal_trans"/>
    <property type="match status" value="1"/>
</dbReference>
<dbReference type="Pfam" id="PF04082">
    <property type="entry name" value="Fungal_trans"/>
    <property type="match status" value="1"/>
</dbReference>
<feature type="compositionally biased region" description="Polar residues" evidence="6">
    <location>
        <begin position="541"/>
        <end position="563"/>
    </location>
</feature>
<accession>A0AAV9NCS3</accession>
<sequence>MSVPRRKSDNEPKRASNAYLENLRRAAQAAEFAENSEQLTDHHGKSNANTVGAEVDAMDTEVGQAAELETPSFFLRNRPNKRRRWLYLGTSSTWSFNIRAVSIIKDHLFDKNGPEEDNAFSLDGDAYKFSWKRVGLEDKPDLSRLPSLDFAIYLTNTVKFHLGGILRLFDEDEFLQHLHEFYAEAPEKVGSSRLWYTQYLLVLAFGKGFLNGPKTPGSLSGSEFFTRAMSILPDIPDLHEEPVLAVEVLNLIALYFYCLDMRQTAYSYIGQALRIALADGMHTRIPAELLGEKLAERCANIWWTAYVLDRTLSSSVGAPTSVHDEDIKTYLASPQQSSQRYATLSLHVKLSRLISHILNELYSADGSLEASYLSKIRSVLRRLAEIAEELEGTINFKFKSSLETLSKGATHLRLLYHQERLKSLQDGTGVQDLTGSIRDLLQTCADSAAKTLAILCALAENNMLDSFLPFDLEFTSSAASVLIILDDILRIVPISTSVKRRGSRILLDMKQRGSVPAQLRQNELDRLNRLARRLWERFPTSMTGSKSKSRASTAVQNQPSTISGADLPLAPTSAPQIEQNSTQGNDPPTNPLYDPNLSPPFQTQNTTPFDLISPDLAEQFELSQEQMLFVADQLNADADDALFMSNLDFGAPGGASGSGNNWLWSMS</sequence>
<gene>
    <name evidence="8" type="ORF">LTR84_001440</name>
</gene>
<dbReference type="RefSeq" id="XP_064707322.1">
    <property type="nucleotide sequence ID" value="XM_064845064.1"/>
</dbReference>
<evidence type="ECO:0000256" key="5">
    <source>
        <dbReference type="ARBA" id="ARBA00023242"/>
    </source>
</evidence>
<evidence type="ECO:0000256" key="6">
    <source>
        <dbReference type="SAM" id="MobiDB-lite"/>
    </source>
</evidence>
<feature type="region of interest" description="Disordered" evidence="6">
    <location>
        <begin position="541"/>
        <end position="605"/>
    </location>
</feature>
<dbReference type="AlphaFoldDB" id="A0AAV9NCS3"/>
<dbReference type="GO" id="GO:0005634">
    <property type="term" value="C:nucleus"/>
    <property type="evidence" value="ECO:0007669"/>
    <property type="project" value="UniProtKB-SubCell"/>
</dbReference>
<reference evidence="8 9" key="1">
    <citation type="submission" date="2023-08" db="EMBL/GenBank/DDBJ databases">
        <title>Black Yeasts Isolated from many extreme environments.</title>
        <authorList>
            <person name="Coleine C."/>
            <person name="Stajich J.E."/>
            <person name="Selbmann L."/>
        </authorList>
    </citation>
    <scope>NUCLEOTIDE SEQUENCE [LARGE SCALE GENOMIC DNA]</scope>
    <source>
        <strain evidence="8 9">CCFEE 5792</strain>
    </source>
</reference>
<dbReference type="PANTHER" id="PTHR47540:SF6">
    <property type="entry name" value="ZN(II)2CYS6 TRANSCRIPTION FACTOR (EUROFUNG)"/>
    <property type="match status" value="1"/>
</dbReference>
<comment type="subcellular location">
    <subcellularLocation>
        <location evidence="1">Nucleus</location>
    </subcellularLocation>
</comment>
<keyword evidence="3" id="KW-0238">DNA-binding</keyword>
<feature type="compositionally biased region" description="Polar residues" evidence="6">
    <location>
        <begin position="573"/>
        <end position="587"/>
    </location>
</feature>